<gene>
    <name evidence="9" type="ORF">UFOPK3554_00235</name>
</gene>
<comment type="pathway">
    <text evidence="2">Cofactor biosynthesis; tetrahydrofolate biosynthesis; 2-amino-4-hydroxy-6-hydroxymethyl-7,8-dihydropteridine diphosphate from 7,8-dihydroneopterin triphosphate: step 3/4.</text>
</comment>
<proteinExistence type="inferred from homology"/>
<evidence type="ECO:0000256" key="7">
    <source>
        <dbReference type="ARBA" id="ARBA00032903"/>
    </source>
</evidence>
<dbReference type="AlphaFoldDB" id="A0A6J7XRK4"/>
<evidence type="ECO:0000256" key="5">
    <source>
        <dbReference type="ARBA" id="ARBA00022909"/>
    </source>
</evidence>
<dbReference type="Pfam" id="PF02152">
    <property type="entry name" value="FolB"/>
    <property type="match status" value="1"/>
</dbReference>
<accession>A0A6J7XRK4</accession>
<keyword evidence="5" id="KW-0289">Folate biosynthesis</keyword>
<dbReference type="EC" id="4.1.2.25" evidence="4"/>
<evidence type="ECO:0000256" key="3">
    <source>
        <dbReference type="ARBA" id="ARBA00005708"/>
    </source>
</evidence>
<dbReference type="InterPro" id="IPR043133">
    <property type="entry name" value="GTP-CH-I_C/QueF"/>
</dbReference>
<dbReference type="NCBIfam" id="TIGR00525">
    <property type="entry name" value="folB"/>
    <property type="match status" value="1"/>
</dbReference>
<comment type="catalytic activity">
    <reaction evidence="1">
        <text>7,8-dihydroneopterin = 6-hydroxymethyl-7,8-dihydropterin + glycolaldehyde</text>
        <dbReference type="Rhea" id="RHEA:10540"/>
        <dbReference type="ChEBI" id="CHEBI:17001"/>
        <dbReference type="ChEBI" id="CHEBI:17071"/>
        <dbReference type="ChEBI" id="CHEBI:44841"/>
        <dbReference type="EC" id="4.1.2.25"/>
    </reaction>
</comment>
<evidence type="ECO:0000259" key="8">
    <source>
        <dbReference type="SMART" id="SM00905"/>
    </source>
</evidence>
<evidence type="ECO:0000256" key="4">
    <source>
        <dbReference type="ARBA" id="ARBA00013043"/>
    </source>
</evidence>
<dbReference type="SMART" id="SM00905">
    <property type="entry name" value="FolB"/>
    <property type="match status" value="1"/>
</dbReference>
<dbReference type="NCBIfam" id="TIGR00526">
    <property type="entry name" value="folB_dom"/>
    <property type="match status" value="1"/>
</dbReference>
<protein>
    <recommendedName>
        <fullName evidence="4">dihydroneopterin aldolase</fullName>
        <ecNumber evidence="4">4.1.2.25</ecNumber>
    </recommendedName>
    <alternativeName>
        <fullName evidence="7">7,8-dihydroneopterin aldolase</fullName>
    </alternativeName>
</protein>
<dbReference type="PANTHER" id="PTHR42844:SF1">
    <property type="entry name" value="DIHYDRONEOPTERIN ALDOLASE 1-RELATED"/>
    <property type="match status" value="1"/>
</dbReference>
<feature type="domain" description="Dihydroneopterin aldolase/epimerase" evidence="8">
    <location>
        <begin position="6"/>
        <end position="119"/>
    </location>
</feature>
<reference evidence="9" key="1">
    <citation type="submission" date="2020-05" db="EMBL/GenBank/DDBJ databases">
        <authorList>
            <person name="Chiriac C."/>
            <person name="Salcher M."/>
            <person name="Ghai R."/>
            <person name="Kavagutti S V."/>
        </authorList>
    </citation>
    <scope>NUCLEOTIDE SEQUENCE</scope>
</reference>
<dbReference type="InterPro" id="IPR006157">
    <property type="entry name" value="FolB_dom"/>
</dbReference>
<dbReference type="GO" id="GO:0004150">
    <property type="term" value="F:dihydroneopterin aldolase activity"/>
    <property type="evidence" value="ECO:0007669"/>
    <property type="project" value="UniProtKB-EC"/>
</dbReference>
<comment type="similarity">
    <text evidence="3">Belongs to the DHNA family.</text>
</comment>
<name>A0A6J7XRK4_9ZZZZ</name>
<dbReference type="GO" id="GO:0046656">
    <property type="term" value="P:folic acid biosynthetic process"/>
    <property type="evidence" value="ECO:0007669"/>
    <property type="project" value="UniProtKB-KW"/>
</dbReference>
<evidence type="ECO:0000256" key="1">
    <source>
        <dbReference type="ARBA" id="ARBA00001353"/>
    </source>
</evidence>
<dbReference type="Gene3D" id="3.30.1130.10">
    <property type="match status" value="1"/>
</dbReference>
<dbReference type="EMBL" id="CAFBSG010000003">
    <property type="protein sequence ID" value="CAB5239371.1"/>
    <property type="molecule type" value="Genomic_DNA"/>
</dbReference>
<evidence type="ECO:0000313" key="9">
    <source>
        <dbReference type="EMBL" id="CAB5239371.1"/>
    </source>
</evidence>
<dbReference type="FunFam" id="3.30.1130.10:FF:000003">
    <property type="entry name" value="7,8-dihydroneopterin aldolase"/>
    <property type="match status" value="1"/>
</dbReference>
<dbReference type="PANTHER" id="PTHR42844">
    <property type="entry name" value="DIHYDRONEOPTERIN ALDOLASE 1-RELATED"/>
    <property type="match status" value="1"/>
</dbReference>
<dbReference type="SUPFAM" id="SSF55620">
    <property type="entry name" value="Tetrahydrobiopterin biosynthesis enzymes-like"/>
    <property type="match status" value="1"/>
</dbReference>
<evidence type="ECO:0000256" key="2">
    <source>
        <dbReference type="ARBA" id="ARBA00005013"/>
    </source>
</evidence>
<sequence>MMNDQIKITGIKAFGYHGVFDHEARDGQDFFVDVNLFLDLSKAAQSDALDDTVNYGSITDLVVEDIQGARVELIEKLAHRIATNVLASDSRILKTIITVHKPHAPVNFPVSDISVSIELIR</sequence>
<keyword evidence="6" id="KW-0456">Lyase</keyword>
<dbReference type="GO" id="GO:0005737">
    <property type="term" value="C:cytoplasm"/>
    <property type="evidence" value="ECO:0007669"/>
    <property type="project" value="TreeGrafter"/>
</dbReference>
<dbReference type="InterPro" id="IPR006156">
    <property type="entry name" value="Dihydroneopterin_aldolase"/>
</dbReference>
<organism evidence="9">
    <name type="scientific">freshwater metagenome</name>
    <dbReference type="NCBI Taxonomy" id="449393"/>
    <lineage>
        <taxon>unclassified sequences</taxon>
        <taxon>metagenomes</taxon>
        <taxon>ecological metagenomes</taxon>
    </lineage>
</organism>
<evidence type="ECO:0000256" key="6">
    <source>
        <dbReference type="ARBA" id="ARBA00023239"/>
    </source>
</evidence>
<dbReference type="CDD" id="cd00534">
    <property type="entry name" value="DHNA_DHNTPE"/>
    <property type="match status" value="1"/>
</dbReference>